<dbReference type="GO" id="GO:0005634">
    <property type="term" value="C:nucleus"/>
    <property type="evidence" value="ECO:0007669"/>
    <property type="project" value="UniProtKB-SubCell"/>
</dbReference>
<feature type="domain" description="ELP1 N-terminal second beta-propeller" evidence="9">
    <location>
        <begin position="398"/>
        <end position="686"/>
    </location>
</feature>
<organism evidence="13 14">
    <name type="scientific">Acanthaster planci</name>
    <name type="common">Crown-of-thorns starfish</name>
    <dbReference type="NCBI Taxonomy" id="133434"/>
    <lineage>
        <taxon>Eukaryota</taxon>
        <taxon>Metazoa</taxon>
        <taxon>Echinodermata</taxon>
        <taxon>Eleutherozoa</taxon>
        <taxon>Asterozoa</taxon>
        <taxon>Asteroidea</taxon>
        <taxon>Valvatacea</taxon>
        <taxon>Valvatida</taxon>
        <taxon>Acanthasteridae</taxon>
        <taxon>Acanthaster</taxon>
    </lineage>
</organism>
<feature type="domain" description="ELP1 alpha-solenoid" evidence="11">
    <location>
        <begin position="710"/>
        <end position="922"/>
    </location>
</feature>
<evidence type="ECO:0000256" key="1">
    <source>
        <dbReference type="ARBA" id="ARBA00005043"/>
    </source>
</evidence>
<name>A0A8B8A052_ACAPL</name>
<evidence type="ECO:0000256" key="2">
    <source>
        <dbReference type="ARBA" id="ARBA00006086"/>
    </source>
</evidence>
<dbReference type="SUPFAM" id="SSF50998">
    <property type="entry name" value="Quinoprotein alcohol dehydrogenase-like"/>
    <property type="match status" value="1"/>
</dbReference>
<dbReference type="InterPro" id="IPR056165">
    <property type="entry name" value="Beta-prop_ELP1_2nd"/>
</dbReference>
<dbReference type="InterPro" id="IPR006849">
    <property type="entry name" value="Elp1"/>
</dbReference>
<comment type="similarity">
    <text evidence="2 6">Belongs to the ELP1/IKA1 family.</text>
</comment>
<evidence type="ECO:0000313" key="14">
    <source>
        <dbReference type="RefSeq" id="XP_022111138.1"/>
    </source>
</evidence>
<dbReference type="UniPathway" id="UPA00988"/>
<evidence type="ECO:0000259" key="11">
    <source>
        <dbReference type="Pfam" id="PF23925"/>
    </source>
</evidence>
<dbReference type="Pfam" id="PF23936">
    <property type="entry name" value="HB_ELP1"/>
    <property type="match status" value="1"/>
</dbReference>
<dbReference type="CTD" id="8518"/>
<sequence>MRNLELLLSSQIDGLPDLEGCHGLSIDCDMGRVYLATGGSKVVCLDPQSQEILWTLSLVEQGYAPPGEDSVITAIQHLPDQQSVCVATGEGDVLLYNTISRELECVGSVDSGLTSMTWSPDQELLVLSTGAATLLLMTKDFIPVTETTMHPREFGQHEPITVGWGKKETQFHGTAGKQAAVRTVQEVKPALAWDDMKVRISWRGDGQFFAVSAVSPDTGVRKLRVWSRDCILQYTSEDLNGLEQPLSWKPSGSLIASSQRLESRHDIIFFEKNGLRHGEFTLPFDPSAVKVCEILWNTESTVMAVWLEDLVTGDRESGQAPRSYVQLWTVGNYHWYLKQSLDFAVREGNRMAAVQWDPEHAHRLHVVMQSGRYLQYTWRWATNHSRGTDCSDGACVAVIDGDKILMTPFRAMVVPPPMSAYSIHLPKPVSQVCFAPPPNSNRMAALLNDGRVAIYIKPEENQPSSIDASVQLVAAGGNGFRAMTTPLTLRALLCIDDESGSPLVPTYPSQYHHLQWVSNQTFLVVSSDPGGVGSTLHRISLSEDDSETTKLCVESQSTIFGQVYRVCVNPLTQTVAVQLVDGSVITPDNEPMVRLPQPCAHMALCCMGGQEIVLGLTERYRFYVNQTEFASNCTSFAVQDEYLLLTTHSHTLRCISLKSDAKDLVTAVTTSVDESIRRIERGSRIVTVIPGDTKVILQMPRGNLETIHPRALVLSAIKKLLDSLKYQEAFLVMKRHRINWNLFYDHNPKAFLSNIDLFVRQLDSVTSLNLFLADLKEEDTTQTLYSAAYQRRSEAAGTARGNKVDTVCDAVRESLDKINPQKFFLSVLTAHVKKTRPELEVALQRIQELSKGTPTARDGQIPGSGSDDSPSTDEALRYLILLVDVNELFDMALGTYDFKLVLMVAEKSQKDPKEYLPFLNQLRKLEINYQCYSIDKHLRRYSKALRHISACPGDERFAECMSLVTEHQLYSEAMQLFERGSERYEAVGTAYGNYLQSEHRHADAALIFTLCCQWEKALEMHTKCGQWRQAFCMATRLNYTPDKLAETARKLAAYLSGHRRHSEAASVLVEYADDMEEAISTLISGCQWAESLRLMYKCKREDIIETHLKPALLERCSSTQAALENFLATFDRHQRRLAVVRENKLRQEQEEGADYDNVDADLYSDTSSVGGSALGSVSSFGSTSSTYSTGTASSKTSGRSRKNRRKAEQKKRSLKEGSKHEDLALLEALIEIFKNVDQLKGDVGQLLPVLVMFDFKEEAQQLQQAMLDAIKTLEAGRTEIWTSKIPQPLSGTTTGFGPQFTSNTIAASMTGPGFAAPSSLTSPDDMVLFVPPKLSKDDKWRLHMLEPR</sequence>
<reference evidence="14" key="1">
    <citation type="submission" date="2025-08" db="UniProtKB">
        <authorList>
            <consortium name="RefSeq"/>
        </authorList>
    </citation>
    <scope>IDENTIFICATION</scope>
</reference>
<feature type="region of interest" description="Disordered" evidence="7">
    <location>
        <begin position="1177"/>
        <end position="1217"/>
    </location>
</feature>
<dbReference type="GO" id="GO:0005829">
    <property type="term" value="C:cytosol"/>
    <property type="evidence" value="ECO:0007669"/>
    <property type="project" value="TreeGrafter"/>
</dbReference>
<evidence type="ECO:0000259" key="9">
    <source>
        <dbReference type="Pfam" id="PF23797"/>
    </source>
</evidence>
<dbReference type="KEGG" id="aplc:110990441"/>
<feature type="domain" description="ELP1 TPR" evidence="10">
    <location>
        <begin position="929"/>
        <end position="1092"/>
    </location>
</feature>
<dbReference type="GO" id="GO:0000049">
    <property type="term" value="F:tRNA binding"/>
    <property type="evidence" value="ECO:0007669"/>
    <property type="project" value="TreeGrafter"/>
</dbReference>
<feature type="compositionally biased region" description="Low complexity" evidence="7">
    <location>
        <begin position="1177"/>
        <end position="1197"/>
    </location>
</feature>
<dbReference type="InterPro" id="IPR011047">
    <property type="entry name" value="Quinoprotein_ADH-like_sf"/>
</dbReference>
<dbReference type="Pfam" id="PF23878">
    <property type="entry name" value="TPR_ELP1"/>
    <property type="match status" value="1"/>
</dbReference>
<evidence type="ECO:0000259" key="10">
    <source>
        <dbReference type="Pfam" id="PF23878"/>
    </source>
</evidence>
<keyword evidence="4" id="KW-0819">tRNA processing</keyword>
<evidence type="ECO:0000256" key="3">
    <source>
        <dbReference type="ARBA" id="ARBA00022490"/>
    </source>
</evidence>
<dbReference type="OMA" id="WRESLYC"/>
<dbReference type="RefSeq" id="XP_022111138.1">
    <property type="nucleotide sequence ID" value="XM_022255446.1"/>
</dbReference>
<feature type="region of interest" description="Disordered" evidence="7">
    <location>
        <begin position="850"/>
        <end position="871"/>
    </location>
</feature>
<dbReference type="InterPro" id="IPR015943">
    <property type="entry name" value="WD40/YVTN_repeat-like_dom_sf"/>
</dbReference>
<keyword evidence="6" id="KW-0539">Nucleus</keyword>
<keyword evidence="3 6" id="KW-0963">Cytoplasm</keyword>
<dbReference type="PANTHER" id="PTHR12747:SF0">
    <property type="entry name" value="ELONGATOR COMPLEX PROTEIN 1"/>
    <property type="match status" value="1"/>
</dbReference>
<evidence type="ECO:0000259" key="12">
    <source>
        <dbReference type="Pfam" id="PF23936"/>
    </source>
</evidence>
<dbReference type="GO" id="GO:0002926">
    <property type="term" value="P:tRNA wobble base 5-methoxycarbonylmethyl-2-thiouridinylation"/>
    <property type="evidence" value="ECO:0007669"/>
    <property type="project" value="TreeGrafter"/>
</dbReference>
<evidence type="ECO:0000313" key="13">
    <source>
        <dbReference type="Proteomes" id="UP000694845"/>
    </source>
</evidence>
<dbReference type="InterPro" id="IPR056166">
    <property type="entry name" value="TPR_ELP1"/>
</dbReference>
<accession>A0A8B8A052</accession>
<dbReference type="Pfam" id="PF04762">
    <property type="entry name" value="Beta-prop_ELP1_1st"/>
    <property type="match status" value="1"/>
</dbReference>
<evidence type="ECO:0000256" key="4">
    <source>
        <dbReference type="ARBA" id="ARBA00022694"/>
    </source>
</evidence>
<dbReference type="InterPro" id="IPR056164">
    <property type="entry name" value="Beta-prop_ELP1_1st"/>
</dbReference>
<evidence type="ECO:0000256" key="7">
    <source>
        <dbReference type="SAM" id="MobiDB-lite"/>
    </source>
</evidence>
<evidence type="ECO:0000259" key="8">
    <source>
        <dbReference type="Pfam" id="PF04762"/>
    </source>
</evidence>
<dbReference type="PIRSF" id="PIRSF017233">
    <property type="entry name" value="IKAP"/>
    <property type="match status" value="1"/>
</dbReference>
<comment type="pathway">
    <text evidence="1">tRNA modification; 5-methoxycarbonylmethyl-2-thiouridine-tRNA biosynthesis.</text>
</comment>
<protein>
    <recommendedName>
        <fullName evidence="5 6">Elongator complex protein 1</fullName>
    </recommendedName>
</protein>
<dbReference type="PANTHER" id="PTHR12747">
    <property type="entry name" value="ELONGATOR COMPLEX PROTEIN 1"/>
    <property type="match status" value="1"/>
</dbReference>
<dbReference type="InterPro" id="IPR056167">
    <property type="entry name" value="A-sol_ELP1"/>
</dbReference>
<dbReference type="InterPro" id="IPR056169">
    <property type="entry name" value="HB_ELP1"/>
</dbReference>
<comment type="function">
    <text evidence="6">Component of the elongator complex which is required for multiple tRNA modifications, including mcm5U (5-methoxycarbonylmethyl uridine), mcm5s2U (5-methoxycarbonylmethyl-2-thiouridine), and ncm5U (5-carbamoylmethyl uridine). The elongator complex catalyzes formation of carboxymethyluridine in the wobble base at position 34 in tRNAs.</text>
</comment>
<gene>
    <name evidence="14" type="primary">LOC110990441</name>
</gene>
<dbReference type="Pfam" id="PF23797">
    <property type="entry name" value="Beta-prop_ELP1_2nd"/>
    <property type="match status" value="1"/>
</dbReference>
<feature type="domain" description="ELP1 first N-terminal beta-propeller" evidence="8">
    <location>
        <begin position="1"/>
        <end position="359"/>
    </location>
</feature>
<evidence type="ECO:0000256" key="5">
    <source>
        <dbReference type="ARBA" id="ARBA00029535"/>
    </source>
</evidence>
<dbReference type="SUPFAM" id="SSF50978">
    <property type="entry name" value="WD40 repeat-like"/>
    <property type="match status" value="1"/>
</dbReference>
<dbReference type="Proteomes" id="UP000694845">
    <property type="component" value="Unplaced"/>
</dbReference>
<dbReference type="GO" id="GO:0033588">
    <property type="term" value="C:elongator holoenzyme complex"/>
    <property type="evidence" value="ECO:0007669"/>
    <property type="project" value="InterPro"/>
</dbReference>
<dbReference type="GeneID" id="110990441"/>
<comment type="subcellular location">
    <subcellularLocation>
        <location evidence="6">Cytoplasm</location>
    </subcellularLocation>
    <subcellularLocation>
        <location evidence="6">Nucleus</location>
    </subcellularLocation>
</comment>
<feature type="compositionally biased region" description="Basic residues" evidence="7">
    <location>
        <begin position="1198"/>
        <end position="1209"/>
    </location>
</feature>
<proteinExistence type="inferred from homology"/>
<dbReference type="Pfam" id="PF23925">
    <property type="entry name" value="A-sol_ELP1"/>
    <property type="match status" value="1"/>
</dbReference>
<dbReference type="OrthoDB" id="40048at2759"/>
<keyword evidence="13" id="KW-1185">Reference proteome</keyword>
<feature type="domain" description="ELP1 three-helical bundle" evidence="12">
    <location>
        <begin position="1102"/>
        <end position="1280"/>
    </location>
</feature>
<evidence type="ECO:0000256" key="6">
    <source>
        <dbReference type="PIRNR" id="PIRNR017233"/>
    </source>
</evidence>
<dbReference type="Gene3D" id="2.130.10.10">
    <property type="entry name" value="YVTN repeat-like/Quinoprotein amine dehydrogenase"/>
    <property type="match status" value="1"/>
</dbReference>
<dbReference type="InterPro" id="IPR036322">
    <property type="entry name" value="WD40_repeat_dom_sf"/>
</dbReference>